<evidence type="ECO:0000313" key="2">
    <source>
        <dbReference type="Proteomes" id="UP000005408"/>
    </source>
</evidence>
<dbReference type="Proteomes" id="UP000005408">
    <property type="component" value="Unassembled WGS sequence"/>
</dbReference>
<name>A0A8W8MFQ9_MAGGI</name>
<keyword evidence="2" id="KW-1185">Reference proteome</keyword>
<dbReference type="AlphaFoldDB" id="A0A8W8MFQ9"/>
<reference evidence="1" key="1">
    <citation type="submission" date="2022-08" db="UniProtKB">
        <authorList>
            <consortium name="EnsemblMetazoa"/>
        </authorList>
    </citation>
    <scope>IDENTIFICATION</scope>
    <source>
        <strain evidence="1">05x7-T-G4-1.051#20</strain>
    </source>
</reference>
<accession>A0A8W8MFQ9</accession>
<dbReference type="EnsemblMetazoa" id="G32804.1">
    <property type="protein sequence ID" value="G32804.1:cds"/>
    <property type="gene ID" value="G32804"/>
</dbReference>
<sequence length="397" mass="43190">MDHIIEKDPRKHARVMIAAIFGFMYPKYLQPVKNYLFTVTYNRPFTPSSFALKSYIYRCVPTKISNHSCLLKSATPNNMLKLYLIALLWGISQAAKLGASQTADVDIEVRTDLAVLVNTSMADVSDRVTALVNQCNNSVNAAITYCGNNCQGSGGGGDAATQAMEAILQKLAPGFNKIEGGINKAKTGIVTEFNKFKDTVKKITSEKTWKNIGSTVLDRLKEGTSKALSGLKTVTGEIGSKAKEWSNTVGNWFKDTFKIRRRKRAAALSCDLCTTMSTGSSEDVLNAVCGTDVSMNIAVLTQSLEKMLTLMTSISTDPLVTEINTDQTKVTYGVGPTGEFQVMTPIESVLYTVNGTPHTVNGTTTTDEGTYKTVNIMKTSDIADEVLTLVDDHYFAV</sequence>
<organism evidence="1 2">
    <name type="scientific">Magallana gigas</name>
    <name type="common">Pacific oyster</name>
    <name type="synonym">Crassostrea gigas</name>
    <dbReference type="NCBI Taxonomy" id="29159"/>
    <lineage>
        <taxon>Eukaryota</taxon>
        <taxon>Metazoa</taxon>
        <taxon>Spiralia</taxon>
        <taxon>Lophotrochozoa</taxon>
        <taxon>Mollusca</taxon>
        <taxon>Bivalvia</taxon>
        <taxon>Autobranchia</taxon>
        <taxon>Pteriomorphia</taxon>
        <taxon>Ostreida</taxon>
        <taxon>Ostreoidea</taxon>
        <taxon>Ostreidae</taxon>
        <taxon>Magallana</taxon>
    </lineage>
</organism>
<evidence type="ECO:0000313" key="1">
    <source>
        <dbReference type="EnsemblMetazoa" id="G32804.1:cds"/>
    </source>
</evidence>
<proteinExistence type="predicted"/>
<protein>
    <submittedName>
        <fullName evidence="1">Uncharacterized protein</fullName>
    </submittedName>
</protein>